<dbReference type="EMBL" id="JAATEP010000078">
    <property type="protein sequence ID" value="NJP97987.1"/>
    <property type="molecule type" value="Genomic_DNA"/>
</dbReference>
<keyword evidence="2" id="KW-1185">Reference proteome</keyword>
<evidence type="ECO:0000313" key="1">
    <source>
        <dbReference type="EMBL" id="NJP97987.1"/>
    </source>
</evidence>
<proteinExistence type="predicted"/>
<dbReference type="Proteomes" id="UP000696294">
    <property type="component" value="Unassembled WGS sequence"/>
</dbReference>
<organism evidence="1 2">
    <name type="scientific">Nonomuraea composti</name>
    <dbReference type="NCBI Taxonomy" id="2720023"/>
    <lineage>
        <taxon>Bacteria</taxon>
        <taxon>Bacillati</taxon>
        <taxon>Actinomycetota</taxon>
        <taxon>Actinomycetes</taxon>
        <taxon>Streptosporangiales</taxon>
        <taxon>Streptosporangiaceae</taxon>
        <taxon>Nonomuraea</taxon>
    </lineage>
</organism>
<comment type="caution">
    <text evidence="1">The sequence shown here is derived from an EMBL/GenBank/DDBJ whole genome shotgun (WGS) entry which is preliminary data.</text>
</comment>
<name>A0ABX1BNE4_9ACTN</name>
<evidence type="ECO:0000313" key="2">
    <source>
        <dbReference type="Proteomes" id="UP000696294"/>
    </source>
</evidence>
<accession>A0ABX1BNE4</accession>
<protein>
    <submittedName>
        <fullName evidence="1">Uncharacterized protein</fullName>
    </submittedName>
</protein>
<reference evidence="1 2" key="1">
    <citation type="submission" date="2020-03" db="EMBL/GenBank/DDBJ databases">
        <title>WGS of actinomycetes isolated from Thailand.</title>
        <authorList>
            <person name="Thawai C."/>
        </authorList>
    </citation>
    <scope>NUCLEOTIDE SEQUENCE [LARGE SCALE GENOMIC DNA]</scope>
    <source>
        <strain evidence="1 2">FMUSA5-5</strain>
    </source>
</reference>
<gene>
    <name evidence="1" type="ORF">HCN51_52665</name>
</gene>
<dbReference type="RefSeq" id="WP_168021114.1">
    <property type="nucleotide sequence ID" value="NZ_JAATEP010000078.1"/>
</dbReference>
<sequence length="347" mass="38841">MHIANEPNDPIDFYSYFILVSPALRAAAVRPLRRARHRGQACQGVQAARWCDECEQTICDLLLNGYNKLRAAMSGDCPRTKSGEPIKEMQAIVQWLSTPITVEELQHAASRLRQHPTPHEPPYIRAARAQLVHYELRSLEAKVTRSAAQARGASAQPARDLKTAAWAAPLRADDYAFELLLDAVLRLRQGACDPLAIPDHLINRPPHIGRSQAQRVLRASMETLRLAHPDFYCANVITFLYSTEELPDSVESTAPTPEDVIIDRENARLARRTLRALIGNGAAQRSQQHYRALLRDISATVLPSGPQLLAWVARRFDIDENLAELFLRRLVRLAFSAGLDWVADNCA</sequence>